<sequence>MNTIIEHLTKSEPTKRGMSSLDKLSAIIDSMPSGPEACISCNGDNPWYGDGYCETCYPKSQQGIAEKNRRDSEIWKDSIESAHAILARIVSPEIRETDRNHPEFNASCYARVKQAWEGPEWMWFHSKLSGRSKTRIAYLYALHWIAQHGQQAIRWRETGCEPVVWLDGDRFSEACRLRHQFSLGQSIQSHAHDLIEAAKNCHLLVLDDLTKRKMATESVSDGFWEVIKLRHEWKRATIFTDNGPIEGLAEVLHDKHAPYIIRRLAERCIEFDFDNQAA</sequence>
<organism evidence="1 2">
    <name type="scientific">Luteolibacter pohnpeiensis</name>
    <dbReference type="NCBI Taxonomy" id="454153"/>
    <lineage>
        <taxon>Bacteria</taxon>
        <taxon>Pseudomonadati</taxon>
        <taxon>Verrucomicrobiota</taxon>
        <taxon>Verrucomicrobiia</taxon>
        <taxon>Verrucomicrobiales</taxon>
        <taxon>Verrucomicrobiaceae</taxon>
        <taxon>Luteolibacter</taxon>
    </lineage>
</organism>
<protein>
    <submittedName>
        <fullName evidence="1">Uncharacterized protein</fullName>
    </submittedName>
</protein>
<dbReference type="EMBL" id="JAENIJ010000046">
    <property type="protein sequence ID" value="MBK1884388.1"/>
    <property type="molecule type" value="Genomic_DNA"/>
</dbReference>
<gene>
    <name evidence="1" type="ORF">JIN85_18365</name>
</gene>
<keyword evidence="2" id="KW-1185">Reference proteome</keyword>
<comment type="caution">
    <text evidence="1">The sequence shown here is derived from an EMBL/GenBank/DDBJ whole genome shotgun (WGS) entry which is preliminary data.</text>
</comment>
<proteinExistence type="predicted"/>
<name>A0A934SFT6_9BACT</name>
<evidence type="ECO:0000313" key="2">
    <source>
        <dbReference type="Proteomes" id="UP000603141"/>
    </source>
</evidence>
<evidence type="ECO:0000313" key="1">
    <source>
        <dbReference type="EMBL" id="MBK1884388.1"/>
    </source>
</evidence>
<dbReference type="InterPro" id="IPR027417">
    <property type="entry name" value="P-loop_NTPase"/>
</dbReference>
<dbReference type="RefSeq" id="WP_200273525.1">
    <property type="nucleotide sequence ID" value="NZ_JAENIJ010000046.1"/>
</dbReference>
<reference evidence="1" key="1">
    <citation type="submission" date="2021-01" db="EMBL/GenBank/DDBJ databases">
        <title>Modified the classification status of verrucomicrobia.</title>
        <authorList>
            <person name="Feng X."/>
        </authorList>
    </citation>
    <scope>NUCLEOTIDE SEQUENCE</scope>
    <source>
        <strain evidence="1">KCTC 22041</strain>
    </source>
</reference>
<dbReference type="Gene3D" id="3.40.50.300">
    <property type="entry name" value="P-loop containing nucleotide triphosphate hydrolases"/>
    <property type="match status" value="1"/>
</dbReference>
<accession>A0A934SFT6</accession>
<dbReference type="AlphaFoldDB" id="A0A934SFT6"/>
<dbReference type="Proteomes" id="UP000603141">
    <property type="component" value="Unassembled WGS sequence"/>
</dbReference>